<evidence type="ECO:0000313" key="6">
    <source>
        <dbReference type="Proteomes" id="UP000231279"/>
    </source>
</evidence>
<feature type="coiled-coil region" evidence="3">
    <location>
        <begin position="7"/>
        <end position="44"/>
    </location>
</feature>
<comment type="caution">
    <text evidence="5">The sequence shown here is derived from an EMBL/GenBank/DDBJ whole genome shotgun (WGS) entry which is preliminary data.</text>
</comment>
<dbReference type="InterPro" id="IPR052610">
    <property type="entry name" value="bHLH_transcription_regulator"/>
</dbReference>
<protein>
    <recommendedName>
        <fullName evidence="4">Plant bHLH transcription factor ACT-like domain-containing protein</fullName>
    </recommendedName>
</protein>
<dbReference type="InterPro" id="IPR054502">
    <property type="entry name" value="bHLH-TF_ACT-like_plant"/>
</dbReference>
<keyword evidence="3" id="KW-0175">Coiled coil</keyword>
<name>A0A2G9I1H1_9LAMI</name>
<dbReference type="PANTHER" id="PTHR45959">
    <property type="entry name" value="BHLH TRANSCRIPTION FACTOR"/>
    <property type="match status" value="1"/>
</dbReference>
<evidence type="ECO:0000256" key="1">
    <source>
        <dbReference type="ARBA" id="ARBA00004123"/>
    </source>
</evidence>
<feature type="domain" description="Plant bHLH transcription factor ACT-like" evidence="4">
    <location>
        <begin position="78"/>
        <end position="119"/>
    </location>
</feature>
<organism evidence="5 6">
    <name type="scientific">Handroanthus impetiginosus</name>
    <dbReference type="NCBI Taxonomy" id="429701"/>
    <lineage>
        <taxon>Eukaryota</taxon>
        <taxon>Viridiplantae</taxon>
        <taxon>Streptophyta</taxon>
        <taxon>Embryophyta</taxon>
        <taxon>Tracheophyta</taxon>
        <taxon>Spermatophyta</taxon>
        <taxon>Magnoliopsida</taxon>
        <taxon>eudicotyledons</taxon>
        <taxon>Gunneridae</taxon>
        <taxon>Pentapetalae</taxon>
        <taxon>asterids</taxon>
        <taxon>lamiids</taxon>
        <taxon>Lamiales</taxon>
        <taxon>Bignoniaceae</taxon>
        <taxon>Crescentiina</taxon>
        <taxon>Tabebuia alliance</taxon>
        <taxon>Handroanthus</taxon>
    </lineage>
</organism>
<keyword evidence="6" id="KW-1185">Reference proteome</keyword>
<comment type="subcellular location">
    <subcellularLocation>
        <location evidence="1">Nucleus</location>
    </subcellularLocation>
</comment>
<sequence length="132" mass="15029">MDKTLGVGDAVECIKKLQERVQTLEEQQRQQEEEAAKRQKMESIVVVKRPQVMEVEVEHGQSDHEEQRLPEIEARLYNENILLKIECVKHKGLLVKILSELEKLNLAVVNISVAPFGSLVLDITIVAKYTSP</sequence>
<dbReference type="Proteomes" id="UP000231279">
    <property type="component" value="Unassembled WGS sequence"/>
</dbReference>
<dbReference type="Pfam" id="PF22754">
    <property type="entry name" value="bHLH-TF_ACT-like_plant"/>
    <property type="match status" value="1"/>
</dbReference>
<evidence type="ECO:0000313" key="5">
    <source>
        <dbReference type="EMBL" id="PIN23615.1"/>
    </source>
</evidence>
<dbReference type="EMBL" id="NKXS01000541">
    <property type="protein sequence ID" value="PIN23615.1"/>
    <property type="molecule type" value="Genomic_DNA"/>
</dbReference>
<keyword evidence="2" id="KW-0539">Nucleus</keyword>
<proteinExistence type="predicted"/>
<dbReference type="OrthoDB" id="690068at2759"/>
<dbReference type="GO" id="GO:0080090">
    <property type="term" value="P:regulation of primary metabolic process"/>
    <property type="evidence" value="ECO:0007669"/>
    <property type="project" value="UniProtKB-ARBA"/>
</dbReference>
<dbReference type="GO" id="GO:0005634">
    <property type="term" value="C:nucleus"/>
    <property type="evidence" value="ECO:0007669"/>
    <property type="project" value="UniProtKB-SubCell"/>
</dbReference>
<evidence type="ECO:0000259" key="4">
    <source>
        <dbReference type="Pfam" id="PF22754"/>
    </source>
</evidence>
<evidence type="ECO:0000256" key="2">
    <source>
        <dbReference type="ARBA" id="ARBA00023242"/>
    </source>
</evidence>
<dbReference type="STRING" id="429701.A0A2G9I1H1"/>
<gene>
    <name evidence="5" type="ORF">CDL12_03661</name>
</gene>
<dbReference type="PANTHER" id="PTHR45959:SF73">
    <property type="entry name" value="TRANSCRIPTION FACTOR BHLH25"/>
    <property type="match status" value="1"/>
</dbReference>
<dbReference type="AlphaFoldDB" id="A0A2G9I1H1"/>
<evidence type="ECO:0000256" key="3">
    <source>
        <dbReference type="SAM" id="Coils"/>
    </source>
</evidence>
<accession>A0A2G9I1H1</accession>
<reference evidence="6" key="1">
    <citation type="journal article" date="2018" name="Gigascience">
        <title>Genome assembly of the Pink Ipe (Handroanthus impetiginosus, Bignoniaceae), a highly valued, ecologically keystone Neotropical timber forest tree.</title>
        <authorList>
            <person name="Silva-Junior O.B."/>
            <person name="Grattapaglia D."/>
            <person name="Novaes E."/>
            <person name="Collevatti R.G."/>
        </authorList>
    </citation>
    <scope>NUCLEOTIDE SEQUENCE [LARGE SCALE GENOMIC DNA]</scope>
    <source>
        <strain evidence="6">cv. UFG-1</strain>
    </source>
</reference>